<evidence type="ECO:0000256" key="3">
    <source>
        <dbReference type="ARBA" id="ARBA00022833"/>
    </source>
</evidence>
<evidence type="ECO:0000256" key="5">
    <source>
        <dbReference type="ARBA" id="ARBA00023002"/>
    </source>
</evidence>
<evidence type="ECO:0000256" key="8">
    <source>
        <dbReference type="ARBA" id="ARBA00049204"/>
    </source>
</evidence>
<keyword evidence="6 9" id="KW-0186">Copper</keyword>
<sequence>MPYKLIGVLNLVEAYGKVNIKGNIANLTPGYHGFHVHEKGDIGNGCLNAAGHFNPFNQNHGAPSDLRRHAGDLGNLIAQPNGVAYVDITDSQITLSGPLSIVGRSFVVHENADDLGRGNSPTSLTTGNSGGRVACGVIALA</sequence>
<keyword evidence="5 9" id="KW-0560">Oxidoreductase</keyword>
<dbReference type="PANTHER" id="PTHR10003">
    <property type="entry name" value="SUPEROXIDE DISMUTASE CU-ZN -RELATED"/>
    <property type="match status" value="1"/>
</dbReference>
<dbReference type="EC" id="1.15.1.1" evidence="9"/>
<organism evidence="11 12">
    <name type="scientific">Gnathostoma spinigerum</name>
    <dbReference type="NCBI Taxonomy" id="75299"/>
    <lineage>
        <taxon>Eukaryota</taxon>
        <taxon>Metazoa</taxon>
        <taxon>Ecdysozoa</taxon>
        <taxon>Nematoda</taxon>
        <taxon>Chromadorea</taxon>
        <taxon>Rhabditida</taxon>
        <taxon>Spirurina</taxon>
        <taxon>Gnathostomatomorpha</taxon>
        <taxon>Gnathostomatoidea</taxon>
        <taxon>Gnathostomatidae</taxon>
        <taxon>Gnathostoma</taxon>
    </lineage>
</organism>
<evidence type="ECO:0000256" key="7">
    <source>
        <dbReference type="ARBA" id="ARBA00023157"/>
    </source>
</evidence>
<dbReference type="FunFam" id="2.60.40.200:FF:000003">
    <property type="entry name" value="Superoxide dismutase [Cu-Zn], chloroplastic"/>
    <property type="match status" value="1"/>
</dbReference>
<accession>A0ABD6ERY5</accession>
<dbReference type="SUPFAM" id="SSF49329">
    <property type="entry name" value="Cu,Zn superoxide dismutase-like"/>
    <property type="match status" value="1"/>
</dbReference>
<evidence type="ECO:0000256" key="4">
    <source>
        <dbReference type="ARBA" id="ARBA00022862"/>
    </source>
</evidence>
<evidence type="ECO:0000256" key="6">
    <source>
        <dbReference type="ARBA" id="ARBA00023008"/>
    </source>
</evidence>
<comment type="cofactor">
    <cofactor evidence="9">
        <name>Zn(2+)</name>
        <dbReference type="ChEBI" id="CHEBI:29105"/>
    </cofactor>
    <text evidence="9">Binds 1 zinc ion per subunit.</text>
</comment>
<keyword evidence="2 9" id="KW-0479">Metal-binding</keyword>
<keyword evidence="12" id="KW-1185">Reference proteome</keyword>
<evidence type="ECO:0000256" key="2">
    <source>
        <dbReference type="ARBA" id="ARBA00022723"/>
    </source>
</evidence>
<dbReference type="InterPro" id="IPR024134">
    <property type="entry name" value="SOD_Cu/Zn_/chaperone"/>
</dbReference>
<dbReference type="Proteomes" id="UP001608902">
    <property type="component" value="Unassembled WGS sequence"/>
</dbReference>
<keyword evidence="3 9" id="KW-0862">Zinc</keyword>
<evidence type="ECO:0000259" key="10">
    <source>
        <dbReference type="Pfam" id="PF00080"/>
    </source>
</evidence>
<gene>
    <name evidence="11" type="ORF">AB6A40_006925</name>
</gene>
<dbReference type="InterPro" id="IPR018152">
    <property type="entry name" value="SOD_Cu/Zn_BS"/>
</dbReference>
<dbReference type="GO" id="GO:0046872">
    <property type="term" value="F:metal ion binding"/>
    <property type="evidence" value="ECO:0007669"/>
    <property type="project" value="UniProtKB-KW"/>
</dbReference>
<proteinExistence type="inferred from homology"/>
<dbReference type="CDD" id="cd00305">
    <property type="entry name" value="Cu-Zn_Superoxide_Dismutase"/>
    <property type="match status" value="1"/>
</dbReference>
<dbReference type="PROSITE" id="PS00332">
    <property type="entry name" value="SOD_CU_ZN_2"/>
    <property type="match status" value="1"/>
</dbReference>
<dbReference type="InterPro" id="IPR036423">
    <property type="entry name" value="SOD-like_Cu/Zn_dom_sf"/>
</dbReference>
<evidence type="ECO:0000313" key="11">
    <source>
        <dbReference type="EMBL" id="MFH4980216.1"/>
    </source>
</evidence>
<name>A0ABD6ERY5_9BILA</name>
<protein>
    <recommendedName>
        <fullName evidence="9">Superoxide dismutase [Cu-Zn]</fullName>
        <ecNumber evidence="9">1.15.1.1</ecNumber>
    </recommendedName>
</protein>
<evidence type="ECO:0000256" key="9">
    <source>
        <dbReference type="RuleBase" id="RU000393"/>
    </source>
</evidence>
<dbReference type="Gene3D" id="2.60.40.200">
    <property type="entry name" value="Superoxide dismutase, copper/zinc binding domain"/>
    <property type="match status" value="1"/>
</dbReference>
<dbReference type="EMBL" id="JBGFUD010005236">
    <property type="protein sequence ID" value="MFH4980216.1"/>
    <property type="molecule type" value="Genomic_DNA"/>
</dbReference>
<dbReference type="InterPro" id="IPR001424">
    <property type="entry name" value="SOD_Cu_Zn_dom"/>
</dbReference>
<dbReference type="AlphaFoldDB" id="A0ABD6ERY5"/>
<keyword evidence="7" id="KW-1015">Disulfide bond</keyword>
<dbReference type="PRINTS" id="PR00068">
    <property type="entry name" value="CUZNDISMTASE"/>
</dbReference>
<evidence type="ECO:0000256" key="1">
    <source>
        <dbReference type="ARBA" id="ARBA00010457"/>
    </source>
</evidence>
<comment type="similarity">
    <text evidence="1 9">Belongs to the Cu-Zn superoxide dismutase family.</text>
</comment>
<dbReference type="Pfam" id="PF00080">
    <property type="entry name" value="Sod_Cu"/>
    <property type="match status" value="1"/>
</dbReference>
<dbReference type="PROSITE" id="PS00087">
    <property type="entry name" value="SOD_CU_ZN_1"/>
    <property type="match status" value="1"/>
</dbReference>
<keyword evidence="4" id="KW-0049">Antioxidant</keyword>
<feature type="domain" description="Superoxide dismutase copper/zinc binding" evidence="10">
    <location>
        <begin position="7"/>
        <end position="138"/>
    </location>
</feature>
<comment type="catalytic activity">
    <reaction evidence="8 9">
        <text>2 superoxide + 2 H(+) = H2O2 + O2</text>
        <dbReference type="Rhea" id="RHEA:20696"/>
        <dbReference type="ChEBI" id="CHEBI:15378"/>
        <dbReference type="ChEBI" id="CHEBI:15379"/>
        <dbReference type="ChEBI" id="CHEBI:16240"/>
        <dbReference type="ChEBI" id="CHEBI:18421"/>
        <dbReference type="EC" id="1.15.1.1"/>
    </reaction>
</comment>
<comment type="caution">
    <text evidence="11">The sequence shown here is derived from an EMBL/GenBank/DDBJ whole genome shotgun (WGS) entry which is preliminary data.</text>
</comment>
<comment type="function">
    <text evidence="9">Destroys radicals which are normally produced within the cells and which are toxic to biological systems.</text>
</comment>
<dbReference type="GO" id="GO:0004784">
    <property type="term" value="F:superoxide dismutase activity"/>
    <property type="evidence" value="ECO:0007669"/>
    <property type="project" value="UniProtKB-EC"/>
</dbReference>
<evidence type="ECO:0000313" key="12">
    <source>
        <dbReference type="Proteomes" id="UP001608902"/>
    </source>
</evidence>
<comment type="cofactor">
    <cofactor evidence="9">
        <name>Cu cation</name>
        <dbReference type="ChEBI" id="CHEBI:23378"/>
    </cofactor>
    <text evidence="9">Binds 1 copper ion per subunit.</text>
</comment>
<reference evidence="11 12" key="1">
    <citation type="submission" date="2024-08" db="EMBL/GenBank/DDBJ databases">
        <title>Gnathostoma spinigerum genome.</title>
        <authorList>
            <person name="Gonzalez-Bertolin B."/>
            <person name="Monzon S."/>
            <person name="Zaballos A."/>
            <person name="Jimenez P."/>
            <person name="Dekumyoy P."/>
            <person name="Varona S."/>
            <person name="Cuesta I."/>
            <person name="Sumanam S."/>
            <person name="Adisakwattana P."/>
            <person name="Gasser R.B."/>
            <person name="Hernandez-Gonzalez A."/>
            <person name="Young N.D."/>
            <person name="Perteguer M.J."/>
        </authorList>
    </citation>
    <scope>NUCLEOTIDE SEQUENCE [LARGE SCALE GENOMIC DNA]</scope>
    <source>
        <strain evidence="11">AL3</strain>
        <tissue evidence="11">Liver</tissue>
    </source>
</reference>